<dbReference type="AlphaFoldDB" id="A0A2I7SJS1"/>
<reference evidence="4" key="1">
    <citation type="submission" date="2018-01" db="EMBL/GenBank/DDBJ databases">
        <title>Complete genome of Tamlana sp. UJ94.</title>
        <authorList>
            <person name="Jung J."/>
            <person name="Chung D."/>
            <person name="Bae S.S."/>
            <person name="Baek K."/>
        </authorList>
    </citation>
    <scope>NUCLEOTIDE SEQUENCE [LARGE SCALE GENOMIC DNA]</scope>
    <source>
        <strain evidence="4">UJ94</strain>
    </source>
</reference>
<dbReference type="RefSeq" id="WP_102996123.1">
    <property type="nucleotide sequence ID" value="NZ_CP025938.1"/>
</dbReference>
<organism evidence="3 4">
    <name type="scientific">Pseudotamlana carrageenivorans</name>
    <dbReference type="NCBI Taxonomy" id="2069432"/>
    <lineage>
        <taxon>Bacteria</taxon>
        <taxon>Pseudomonadati</taxon>
        <taxon>Bacteroidota</taxon>
        <taxon>Flavobacteriia</taxon>
        <taxon>Flavobacteriales</taxon>
        <taxon>Flavobacteriaceae</taxon>
        <taxon>Pseudotamlana</taxon>
    </lineage>
</organism>
<feature type="coiled-coil region" evidence="1">
    <location>
        <begin position="74"/>
        <end position="101"/>
    </location>
</feature>
<name>A0A2I7SJS1_9FLAO</name>
<evidence type="ECO:0000313" key="3">
    <source>
        <dbReference type="EMBL" id="AUS06160.1"/>
    </source>
</evidence>
<dbReference type="Gene3D" id="3.10.450.40">
    <property type="match status" value="1"/>
</dbReference>
<dbReference type="EMBL" id="CP025938">
    <property type="protein sequence ID" value="AUS06160.1"/>
    <property type="molecule type" value="Genomic_DNA"/>
</dbReference>
<evidence type="ECO:0000259" key="2">
    <source>
        <dbReference type="Pfam" id="PF04965"/>
    </source>
</evidence>
<dbReference type="InterPro" id="IPR007048">
    <property type="entry name" value="IraD/Gp25-like"/>
</dbReference>
<keyword evidence="1" id="KW-0175">Coiled coil</keyword>
<dbReference type="Pfam" id="PF04965">
    <property type="entry name" value="GPW_gp25"/>
    <property type="match status" value="1"/>
</dbReference>
<dbReference type="SUPFAM" id="SSF160719">
    <property type="entry name" value="gpW/gp25-like"/>
    <property type="match status" value="1"/>
</dbReference>
<keyword evidence="4" id="KW-1185">Reference proteome</keyword>
<gene>
    <name evidence="3" type="ORF">C1A40_12170</name>
</gene>
<proteinExistence type="predicted"/>
<protein>
    <recommendedName>
        <fullName evidence="2">IraD/Gp25-like domain-containing protein</fullName>
    </recommendedName>
</protein>
<dbReference type="KEGG" id="taj:C1A40_12170"/>
<dbReference type="Proteomes" id="UP000236592">
    <property type="component" value="Chromosome"/>
</dbReference>
<sequence>MAVNYYKLPIQARDLMTNASSKMVSLEESIINYLHLIMTTRFGECQSDASFGCALWDVDFNNMGSNHKLRAVIADSLTKSLKRYEKRLSQIEINVNIEQDEMDGRATVSRVKKMVLVHVIGVINKTNENFTYKAHFYIAPLSY</sequence>
<feature type="domain" description="IraD/Gp25-like" evidence="2">
    <location>
        <begin position="25"/>
        <end position="126"/>
    </location>
</feature>
<evidence type="ECO:0000256" key="1">
    <source>
        <dbReference type="SAM" id="Coils"/>
    </source>
</evidence>
<accession>A0A2I7SJS1</accession>
<evidence type="ECO:0000313" key="4">
    <source>
        <dbReference type="Proteomes" id="UP000236592"/>
    </source>
</evidence>